<proteinExistence type="predicted"/>
<comment type="caution">
    <text evidence="2">The sequence shown here is derived from an EMBL/GenBank/DDBJ whole genome shotgun (WGS) entry which is preliminary data.</text>
</comment>
<name>A0A7X9P3V9_9BACT</name>
<sequence length="1334" mass="151688">MKRFLPLLISLLLCNFSMIYGQELEVRSIPFSQFASPYNGEFITEVDNPNPTTGTSEKVARFTRSSGLYASINSDLTGGIYIDHNSTFSLNVLVSSIPEGVTEVPVMLILRKDNTTFTQLGNKQLITTENEWQTLHFDFSTVPTREVYYNQVFLFFGSPDTDQQYENISFFIDQLSTPLITETEVLESFTGNLDHLSILTGQLESQVANPSIDNINSNTTVGKVIKTEGVHTSLQFDLEGYYLPEDQPVFKLKMYMEDPQREVTSNTLKLFLRKDGYGSTQLVKTSDITVFDQWVEYTFDFKDMVFKEAYYNQVFLFFNSADTDLDATGNTFYLSDLTVPLQSYPNQIRVSDITTNTEGTAIQFQLNTPDLLALEGVENNFKVSINGNDFNIASVVQDGINMTLKLDGVTHIAQEDQATLSYTGVGIFSASGQYIRAFEQTPIQNKVSVEKEFPARFPSFSWNQIPVHLHFHKQSGLLTPEEADFVINHSNFITLEKTHAITPYGNTEAGIKAEVEQLKALDPDYKVIYYWNGFVHYNVYQASEEFLSHPEWVLDTRENGEGVEVVRYDISLPEVRDWWITSLKNTLDETGADGVFIDALIQVTLESNINLWGQEKYDAIVEGLDIMLKETREVIGGDKFIIINGYRSEYNEGVIKGLHLAQYADALLVEHFAFLGSESKENILMDIQTMDNLGKMGKSVIMKGWPGWYWRDIDFLNQYTNEELISISNDNIDFPLGCFLMGMHEYSYFIYAWGYASVDGGLGSYDKLFQNFGKPLGNFKKEGWVLSREFEHGKVTVDLESKSANIDHYLTPYWSNGHLHHNIKAMESENLGVKKETQTSPSTAEFTATRAHFFQKENENVSYIKLPIDGQIRAEDLKTFQLSMMAGKIKEVAGANTLLTLTLKKDGNSATQLSQSTSILTYDSWQNYTFDFEYLTKLEDYYNEVYLHFDGADFNSRSEEYYVGSLMGSAIEKDDFILCARTNQYGNQVVVSLENNHDFDTVQINSLTLKLEEETVSLTPEYNAFKKEIYFDLPKIMINHEMDSIFITSMEGRITDTFGNALENVLEINIENLTSIDLNDYYFAEGTNALIDSMYPFMGETELVNNPNLECIVEEEKVLKFTRSDSTVHSTMVFHLKNDIDFSISKVFTLKIFQPQLEQPITENRISCYLRKDNNVETQIAVHQNIEVQEEWIEVVFDFSDVGFLESDYNQVNLFYASPDTDFDASSLSIYFTALKGPSVIGENNRVSTDNEIINAIDLDSYESFSLYPIPATSIVHFSEPLQWVNITDVLGKNSVLKSGLSTHIDVQQLPKGVYVLQGKKVNAEVVTQKFVKE</sequence>
<dbReference type="Gene3D" id="2.60.120.260">
    <property type="entry name" value="Galactose-binding domain-like"/>
    <property type="match status" value="1"/>
</dbReference>
<dbReference type="Pfam" id="PF14885">
    <property type="entry name" value="GHL15"/>
    <property type="match status" value="1"/>
</dbReference>
<dbReference type="Proteomes" id="UP000576082">
    <property type="component" value="Unassembled WGS sequence"/>
</dbReference>
<dbReference type="NCBIfam" id="TIGR04183">
    <property type="entry name" value="Por_Secre_tail"/>
    <property type="match status" value="1"/>
</dbReference>
<keyword evidence="3" id="KW-1185">Reference proteome</keyword>
<evidence type="ECO:0000313" key="2">
    <source>
        <dbReference type="EMBL" id="NME68722.1"/>
    </source>
</evidence>
<feature type="domain" description="Secretion system C-terminal sorting" evidence="1">
    <location>
        <begin position="1267"/>
        <end position="1332"/>
    </location>
</feature>
<dbReference type="EMBL" id="JABANE010000028">
    <property type="protein sequence ID" value="NME68722.1"/>
    <property type="molecule type" value="Genomic_DNA"/>
</dbReference>
<dbReference type="InterPro" id="IPR026444">
    <property type="entry name" value="Secre_tail"/>
</dbReference>
<evidence type="ECO:0000313" key="3">
    <source>
        <dbReference type="Proteomes" id="UP000576082"/>
    </source>
</evidence>
<dbReference type="Pfam" id="PF18962">
    <property type="entry name" value="Por_Secre_tail"/>
    <property type="match status" value="1"/>
</dbReference>
<reference evidence="2 3" key="1">
    <citation type="submission" date="2020-04" db="EMBL/GenBank/DDBJ databases">
        <title>Flammeovirga sp. SR4, a novel species isolated from seawater.</title>
        <authorList>
            <person name="Wang X."/>
        </authorList>
    </citation>
    <scope>NUCLEOTIDE SEQUENCE [LARGE SCALE GENOMIC DNA]</scope>
    <source>
        <strain evidence="2 3">ATCC 23126</strain>
    </source>
</reference>
<evidence type="ECO:0000259" key="1">
    <source>
        <dbReference type="Pfam" id="PF18962"/>
    </source>
</evidence>
<gene>
    <name evidence="2" type="ORF">HHU12_12190</name>
</gene>
<dbReference type="InterPro" id="IPR017853">
    <property type="entry name" value="GH"/>
</dbReference>
<dbReference type="SUPFAM" id="SSF51445">
    <property type="entry name" value="(Trans)glycosidases"/>
    <property type="match status" value="1"/>
</dbReference>
<dbReference type="RefSeq" id="WP_169657021.1">
    <property type="nucleotide sequence ID" value="NZ_JABANE010000028.1"/>
</dbReference>
<accession>A0A7X9P3V9</accession>
<protein>
    <submittedName>
        <fullName evidence="2">T9SS type A sorting domain-containing protein</fullName>
    </submittedName>
</protein>
<dbReference type="InterPro" id="IPR029455">
    <property type="entry name" value="GHL15"/>
</dbReference>
<organism evidence="2 3">
    <name type="scientific">Flammeovirga aprica JL-4</name>
    <dbReference type="NCBI Taxonomy" id="694437"/>
    <lineage>
        <taxon>Bacteria</taxon>
        <taxon>Pseudomonadati</taxon>
        <taxon>Bacteroidota</taxon>
        <taxon>Cytophagia</taxon>
        <taxon>Cytophagales</taxon>
        <taxon>Flammeovirgaceae</taxon>
        <taxon>Flammeovirga</taxon>
    </lineage>
</organism>